<dbReference type="EMBL" id="AYKW01000014">
    <property type="protein sequence ID" value="PIL30552.1"/>
    <property type="molecule type" value="Genomic_DNA"/>
</dbReference>
<dbReference type="AlphaFoldDB" id="A0A2G8S9W5"/>
<dbReference type="STRING" id="1077348.A0A2G8S9W5"/>
<accession>A0A2G8S9W5</accession>
<evidence type="ECO:0008006" key="3">
    <source>
        <dbReference type="Google" id="ProtNLM"/>
    </source>
</evidence>
<proteinExistence type="predicted"/>
<comment type="caution">
    <text evidence="1">The sequence shown here is derived from an EMBL/GenBank/DDBJ whole genome shotgun (WGS) entry which is preliminary data.</text>
</comment>
<keyword evidence="2" id="KW-1185">Reference proteome</keyword>
<gene>
    <name evidence="1" type="ORF">GSI_07252</name>
</gene>
<protein>
    <recommendedName>
        <fullName evidence="3">ABM domain-containing protein</fullName>
    </recommendedName>
</protein>
<dbReference type="Proteomes" id="UP000230002">
    <property type="component" value="Unassembled WGS sequence"/>
</dbReference>
<sequence length="223" mass="24468">MALPTVEFVIAPSTEAFRANPRDAALTEPILEIMKTCEGMIRLAHLRPLIYVAFAFSSTTFGLQHEDKTSAYCAVVWHSLGDHKALMNDSVKHMKVGEALQAILDPMAITMFHCAFNSEPYKALQAPVTEIITITLHEGESKDTLEELVEELAHAANISPPESGAVSAAWGPSTEKDDVFFLMIGWTSVEAHYTLVKAWPEVLAIIERIKAIATVEVKHVALA</sequence>
<dbReference type="Gene3D" id="3.30.70.100">
    <property type="match status" value="1"/>
</dbReference>
<evidence type="ECO:0000313" key="2">
    <source>
        <dbReference type="Proteomes" id="UP000230002"/>
    </source>
</evidence>
<name>A0A2G8S9W5_9APHY</name>
<evidence type="ECO:0000313" key="1">
    <source>
        <dbReference type="EMBL" id="PIL30552.1"/>
    </source>
</evidence>
<organism evidence="1 2">
    <name type="scientific">Ganoderma sinense ZZ0214-1</name>
    <dbReference type="NCBI Taxonomy" id="1077348"/>
    <lineage>
        <taxon>Eukaryota</taxon>
        <taxon>Fungi</taxon>
        <taxon>Dikarya</taxon>
        <taxon>Basidiomycota</taxon>
        <taxon>Agaricomycotina</taxon>
        <taxon>Agaricomycetes</taxon>
        <taxon>Polyporales</taxon>
        <taxon>Polyporaceae</taxon>
        <taxon>Ganoderma</taxon>
    </lineage>
</organism>
<dbReference type="OrthoDB" id="3830579at2759"/>
<reference evidence="1 2" key="1">
    <citation type="journal article" date="2015" name="Sci. Rep.">
        <title>Chromosome-level genome map provides insights into diverse defense mechanisms in the medicinal fungus Ganoderma sinense.</title>
        <authorList>
            <person name="Zhu Y."/>
            <person name="Xu J."/>
            <person name="Sun C."/>
            <person name="Zhou S."/>
            <person name="Xu H."/>
            <person name="Nelson D.R."/>
            <person name="Qian J."/>
            <person name="Song J."/>
            <person name="Luo H."/>
            <person name="Xiang L."/>
            <person name="Li Y."/>
            <person name="Xu Z."/>
            <person name="Ji A."/>
            <person name="Wang L."/>
            <person name="Lu S."/>
            <person name="Hayward A."/>
            <person name="Sun W."/>
            <person name="Li X."/>
            <person name="Schwartz D.C."/>
            <person name="Wang Y."/>
            <person name="Chen S."/>
        </authorList>
    </citation>
    <scope>NUCLEOTIDE SEQUENCE [LARGE SCALE GENOMIC DNA]</scope>
    <source>
        <strain evidence="1 2">ZZ0214-1</strain>
    </source>
</reference>